<evidence type="ECO:0000313" key="1">
    <source>
        <dbReference type="EMBL" id="CAA9372203.1"/>
    </source>
</evidence>
<proteinExistence type="predicted"/>
<dbReference type="InterPro" id="IPR026950">
    <property type="entry name" value="Caps_assemb_Wzi"/>
</dbReference>
<organism evidence="1">
    <name type="scientific">uncultured Gemmatimonadota bacterium</name>
    <dbReference type="NCBI Taxonomy" id="203437"/>
    <lineage>
        <taxon>Bacteria</taxon>
        <taxon>Pseudomonadati</taxon>
        <taxon>Gemmatimonadota</taxon>
        <taxon>environmental samples</taxon>
    </lineage>
</organism>
<dbReference type="InterPro" id="IPR038636">
    <property type="entry name" value="Wzi_sf"/>
</dbReference>
<dbReference type="Gene3D" id="2.40.160.130">
    <property type="entry name" value="Capsule assembly protein Wzi"/>
    <property type="match status" value="1"/>
</dbReference>
<sequence length="438" mass="47186">APRALVARALREAAARAPDQDAALAAVASGWLRRFVEEFPEYGPGARRSPLLGGRAGVVTEHEAGRLEPAYGHFGFRREPFLLPDRHHWAGAATAGLGARAAAILARVEAGTEGVEVPQWDASAALGAWSLAVGREPVGYGPARGGGVVVSGATSMTRVQVQTLRPVRLPSLLRHLGGTTFHSSLARLPGSRHPGEPWFWTARVGFEPHPRVQLGINRASVFGGDSIDTPVTVENVAKMFVGILSRNFENQVIAADARWRLPTEGVLPATVYFEWGSEDASGAWWRVPGHTFGLLLPRLGSAWAGGAEVTRFAPHCCGNPPWYMHAAHPGGWVHRGRPLGHPLGGEGWEAMAYGQGELLDARLRVEGRAFARRRTHEGLAREQRAANLYAPARAGSLGGSLDAAWRLAPRIDARVSLYRDAGGGWREQSLRADLSYLF</sequence>
<name>A0A6J4N284_9BACT</name>
<dbReference type="AlphaFoldDB" id="A0A6J4N284"/>
<dbReference type="Pfam" id="PF14052">
    <property type="entry name" value="Caps_assemb_Wzi"/>
    <property type="match status" value="1"/>
</dbReference>
<protein>
    <recommendedName>
        <fullName evidence="2">Capsule assembly Wzi family protein</fullName>
    </recommendedName>
</protein>
<feature type="non-terminal residue" evidence="1">
    <location>
        <position position="1"/>
    </location>
</feature>
<reference evidence="1" key="1">
    <citation type="submission" date="2020-02" db="EMBL/GenBank/DDBJ databases">
        <authorList>
            <person name="Meier V. D."/>
        </authorList>
    </citation>
    <scope>NUCLEOTIDE SEQUENCE</scope>
    <source>
        <strain evidence="1">AVDCRST_MAG68</strain>
    </source>
</reference>
<evidence type="ECO:0008006" key="2">
    <source>
        <dbReference type="Google" id="ProtNLM"/>
    </source>
</evidence>
<gene>
    <name evidence="1" type="ORF">AVDCRST_MAG68-5637</name>
</gene>
<accession>A0A6J4N284</accession>
<dbReference type="EMBL" id="CADCTW010000251">
    <property type="protein sequence ID" value="CAA9372203.1"/>
    <property type="molecule type" value="Genomic_DNA"/>
</dbReference>